<accession>A0A4Y2L9Q3</accession>
<comment type="caution">
    <text evidence="2">The sequence shown here is derived from an EMBL/GenBank/DDBJ whole genome shotgun (WGS) entry which is preliminary data.</text>
</comment>
<protein>
    <submittedName>
        <fullName evidence="2">Uncharacterized protein</fullName>
    </submittedName>
</protein>
<keyword evidence="4" id="KW-1185">Reference proteome</keyword>
<reference evidence="2 4" key="1">
    <citation type="journal article" date="2019" name="Sci. Rep.">
        <title>Orb-weaving spider Araneus ventricosus genome elucidates the spidroin gene catalogue.</title>
        <authorList>
            <person name="Kono N."/>
            <person name="Nakamura H."/>
            <person name="Ohtoshi R."/>
            <person name="Moran D.A.P."/>
            <person name="Shinohara A."/>
            <person name="Yoshida Y."/>
            <person name="Fujiwara M."/>
            <person name="Mori M."/>
            <person name="Tomita M."/>
            <person name="Arakawa K."/>
        </authorList>
    </citation>
    <scope>NUCLEOTIDE SEQUENCE [LARGE SCALE GENOMIC DNA]</scope>
</reference>
<dbReference type="Proteomes" id="UP000499080">
    <property type="component" value="Unassembled WGS sequence"/>
</dbReference>
<dbReference type="EMBL" id="BGPR01207629">
    <property type="protein sequence ID" value="GBN34069.1"/>
    <property type="molecule type" value="Genomic_DNA"/>
</dbReference>
<sequence>LVPNLGCHPAPDPSMAHYLYTGPMCRYAEDLIVSMKVLSSESGMSISFGQKEEGYILVQRTEAHNLFSHLLKPVVKIGTQK</sequence>
<name>A0A4Y2L9Q3_ARAVE</name>
<gene>
    <name evidence="3" type="ORF">AVEN_105894_1</name>
    <name evidence="1" type="ORF">AVEN_179077_1</name>
    <name evidence="2" type="ORF">AVEN_55252_1</name>
</gene>
<evidence type="ECO:0000313" key="3">
    <source>
        <dbReference type="EMBL" id="GBN34069.1"/>
    </source>
</evidence>
<dbReference type="EMBL" id="BGPR01198483">
    <property type="protein sequence ID" value="GBN11331.1"/>
    <property type="molecule type" value="Genomic_DNA"/>
</dbReference>
<dbReference type="OrthoDB" id="6433976at2759"/>
<organism evidence="2 4">
    <name type="scientific">Araneus ventricosus</name>
    <name type="common">Orbweaver spider</name>
    <name type="synonym">Epeira ventricosa</name>
    <dbReference type="NCBI Taxonomy" id="182803"/>
    <lineage>
        <taxon>Eukaryota</taxon>
        <taxon>Metazoa</taxon>
        <taxon>Ecdysozoa</taxon>
        <taxon>Arthropoda</taxon>
        <taxon>Chelicerata</taxon>
        <taxon>Arachnida</taxon>
        <taxon>Araneae</taxon>
        <taxon>Araneomorphae</taxon>
        <taxon>Entelegynae</taxon>
        <taxon>Araneoidea</taxon>
        <taxon>Araneidae</taxon>
        <taxon>Araneus</taxon>
    </lineage>
</organism>
<evidence type="ECO:0000313" key="1">
    <source>
        <dbReference type="EMBL" id="GBN11331.1"/>
    </source>
</evidence>
<proteinExistence type="predicted"/>
<dbReference type="AlphaFoldDB" id="A0A4Y2L9Q3"/>
<dbReference type="EMBL" id="BGPR01198509">
    <property type="protein sequence ID" value="GBN11405.1"/>
    <property type="molecule type" value="Genomic_DNA"/>
</dbReference>
<evidence type="ECO:0000313" key="4">
    <source>
        <dbReference type="Proteomes" id="UP000499080"/>
    </source>
</evidence>
<evidence type="ECO:0000313" key="2">
    <source>
        <dbReference type="EMBL" id="GBN11405.1"/>
    </source>
</evidence>
<feature type="non-terminal residue" evidence="2">
    <location>
        <position position="1"/>
    </location>
</feature>